<reference evidence="1" key="1">
    <citation type="journal article" date="2020" name="Stud. Mycol.">
        <title>101 Dothideomycetes genomes: a test case for predicting lifestyles and emergence of pathogens.</title>
        <authorList>
            <person name="Haridas S."/>
            <person name="Albert R."/>
            <person name="Binder M."/>
            <person name="Bloem J."/>
            <person name="Labutti K."/>
            <person name="Salamov A."/>
            <person name="Andreopoulos B."/>
            <person name="Baker S."/>
            <person name="Barry K."/>
            <person name="Bills G."/>
            <person name="Bluhm B."/>
            <person name="Cannon C."/>
            <person name="Castanera R."/>
            <person name="Culley D."/>
            <person name="Daum C."/>
            <person name="Ezra D."/>
            <person name="Gonzalez J."/>
            <person name="Henrissat B."/>
            <person name="Kuo A."/>
            <person name="Liang C."/>
            <person name="Lipzen A."/>
            <person name="Lutzoni F."/>
            <person name="Magnuson J."/>
            <person name="Mondo S."/>
            <person name="Nolan M."/>
            <person name="Ohm R."/>
            <person name="Pangilinan J."/>
            <person name="Park H.-J."/>
            <person name="Ramirez L."/>
            <person name="Alfaro M."/>
            <person name="Sun H."/>
            <person name="Tritt A."/>
            <person name="Yoshinaga Y."/>
            <person name="Zwiers L.-H."/>
            <person name="Turgeon B."/>
            <person name="Goodwin S."/>
            <person name="Spatafora J."/>
            <person name="Crous P."/>
            <person name="Grigoriev I."/>
        </authorList>
    </citation>
    <scope>NUCLEOTIDE SEQUENCE</scope>
    <source>
        <strain evidence="1">CBS 269.34</strain>
    </source>
</reference>
<name>A0A6A6QC96_9PEZI</name>
<keyword evidence="2" id="KW-1185">Reference proteome</keyword>
<dbReference type="EMBL" id="MU004198">
    <property type="protein sequence ID" value="KAF2489892.1"/>
    <property type="molecule type" value="Genomic_DNA"/>
</dbReference>
<proteinExistence type="predicted"/>
<evidence type="ECO:0000313" key="1">
    <source>
        <dbReference type="EMBL" id="KAF2489892.1"/>
    </source>
</evidence>
<protein>
    <submittedName>
        <fullName evidence="1">Uncharacterized protein</fullName>
    </submittedName>
</protein>
<accession>A0A6A6QC96</accession>
<dbReference type="Proteomes" id="UP000799750">
    <property type="component" value="Unassembled WGS sequence"/>
</dbReference>
<sequence>MSADVMPSPRFHDPVNPFWHHHHHHVSSQCVSPDTQELDWSFIRRCFCPRRGRSTTAASRAKACRQPAVTQELGTEASYIFRHPMERPSPHHRHIQKFNNEIINPIELSIMIPNTRKPCPVNPPIQASSIPTVHAVAYSSNAEKTREGKKPDQ</sequence>
<dbReference type="AlphaFoldDB" id="A0A6A6QC96"/>
<evidence type="ECO:0000313" key="2">
    <source>
        <dbReference type="Proteomes" id="UP000799750"/>
    </source>
</evidence>
<gene>
    <name evidence="1" type="ORF">BU16DRAFT_166995</name>
</gene>
<organism evidence="1 2">
    <name type="scientific">Lophium mytilinum</name>
    <dbReference type="NCBI Taxonomy" id="390894"/>
    <lineage>
        <taxon>Eukaryota</taxon>
        <taxon>Fungi</taxon>
        <taxon>Dikarya</taxon>
        <taxon>Ascomycota</taxon>
        <taxon>Pezizomycotina</taxon>
        <taxon>Dothideomycetes</taxon>
        <taxon>Pleosporomycetidae</taxon>
        <taxon>Mytilinidiales</taxon>
        <taxon>Mytilinidiaceae</taxon>
        <taxon>Lophium</taxon>
    </lineage>
</organism>